<dbReference type="AlphaFoldDB" id="A0A561UPG4"/>
<dbReference type="EMBL" id="VIWT01000001">
    <property type="protein sequence ID" value="TWG01263.1"/>
    <property type="molecule type" value="Genomic_DNA"/>
</dbReference>
<gene>
    <name evidence="2" type="ORF">FHX73_115155</name>
</gene>
<dbReference type="OrthoDB" id="3820986at2"/>
<organism evidence="2 3">
    <name type="scientific">Kitasatospora viridis</name>
    <dbReference type="NCBI Taxonomy" id="281105"/>
    <lineage>
        <taxon>Bacteria</taxon>
        <taxon>Bacillati</taxon>
        <taxon>Actinomycetota</taxon>
        <taxon>Actinomycetes</taxon>
        <taxon>Kitasatosporales</taxon>
        <taxon>Streptomycetaceae</taxon>
        <taxon>Kitasatospora</taxon>
    </lineage>
</organism>
<evidence type="ECO:0000313" key="2">
    <source>
        <dbReference type="EMBL" id="TWG01263.1"/>
    </source>
</evidence>
<protein>
    <submittedName>
        <fullName evidence="2">Dehydratase</fullName>
    </submittedName>
</protein>
<feature type="signal peptide" evidence="1">
    <location>
        <begin position="1"/>
        <end position="21"/>
    </location>
</feature>
<reference evidence="2 3" key="1">
    <citation type="submission" date="2019-06" db="EMBL/GenBank/DDBJ databases">
        <title>Sequencing the genomes of 1000 actinobacteria strains.</title>
        <authorList>
            <person name="Klenk H.-P."/>
        </authorList>
    </citation>
    <scope>NUCLEOTIDE SEQUENCE [LARGE SCALE GENOMIC DNA]</scope>
    <source>
        <strain evidence="2 3">DSM 44826</strain>
    </source>
</reference>
<sequence length="211" mass="20444">MRTKSLLSRASIVLAAGLALAGPLAPLASAADTPVDYACQATPPLGSAQNFDLPAGVNATAPASVAAGSQFSITLAPDALTVPSSVSGYSVQSIGDIQLSIPVPANATLNSESLSGGSGISQAAVSVSGSNVVLTVNDSLPGGSTFTLPAVTLNLTAGASGGTVQTTLGGTGYSDPGLTFSATVPVAFFTVNVPTACYPAAATVLSSTTID</sequence>
<comment type="caution">
    <text evidence="2">The sequence shown here is derived from an EMBL/GenBank/DDBJ whole genome shotgun (WGS) entry which is preliminary data.</text>
</comment>
<keyword evidence="3" id="KW-1185">Reference proteome</keyword>
<evidence type="ECO:0000256" key="1">
    <source>
        <dbReference type="SAM" id="SignalP"/>
    </source>
</evidence>
<feature type="chain" id="PRO_5039652628" evidence="1">
    <location>
        <begin position="22"/>
        <end position="211"/>
    </location>
</feature>
<proteinExistence type="predicted"/>
<dbReference type="RefSeq" id="WP_145907348.1">
    <property type="nucleotide sequence ID" value="NZ_BAAAMZ010000030.1"/>
</dbReference>
<dbReference type="Proteomes" id="UP000317940">
    <property type="component" value="Unassembled WGS sequence"/>
</dbReference>
<accession>A0A561UPG4</accession>
<keyword evidence="1" id="KW-0732">Signal</keyword>
<evidence type="ECO:0000313" key="3">
    <source>
        <dbReference type="Proteomes" id="UP000317940"/>
    </source>
</evidence>
<name>A0A561UPG4_9ACTN</name>